<reference evidence="3" key="1">
    <citation type="submission" date="2023-07" db="EMBL/GenBank/DDBJ databases">
        <title>Description of three actinobacteria isolated from air of manufacturing shop in a pharmaceutical factory.</title>
        <authorList>
            <person name="Zhang D.-F."/>
        </authorList>
    </citation>
    <scope>NUCLEOTIDE SEQUENCE [LARGE SCALE GENOMIC DNA]</scope>
    <source>
        <strain evidence="3">CCTCC AB 2011122</strain>
    </source>
</reference>
<name>A0ABU1FPF1_9MICO</name>
<proteinExistence type="predicted"/>
<evidence type="ECO:0000313" key="2">
    <source>
        <dbReference type="EMBL" id="MDR5693635.1"/>
    </source>
</evidence>
<gene>
    <name evidence="2" type="ORF">RH861_16300</name>
</gene>
<evidence type="ECO:0000256" key="1">
    <source>
        <dbReference type="SAM" id="MobiDB-lite"/>
    </source>
</evidence>
<dbReference type="GO" id="GO:0003677">
    <property type="term" value="F:DNA binding"/>
    <property type="evidence" value="ECO:0007669"/>
    <property type="project" value="UniProtKB-KW"/>
</dbReference>
<evidence type="ECO:0000313" key="3">
    <source>
        <dbReference type="Proteomes" id="UP001260072"/>
    </source>
</evidence>
<dbReference type="EMBL" id="JAVKGS010000007">
    <property type="protein sequence ID" value="MDR5693635.1"/>
    <property type="molecule type" value="Genomic_DNA"/>
</dbReference>
<accession>A0ABU1FPF1</accession>
<keyword evidence="3" id="KW-1185">Reference proteome</keyword>
<feature type="region of interest" description="Disordered" evidence="1">
    <location>
        <begin position="202"/>
        <end position="225"/>
    </location>
</feature>
<organism evidence="2 3">
    <name type="scientific">Agromyces indicus</name>
    <dbReference type="NCBI Taxonomy" id="758919"/>
    <lineage>
        <taxon>Bacteria</taxon>
        <taxon>Bacillati</taxon>
        <taxon>Actinomycetota</taxon>
        <taxon>Actinomycetes</taxon>
        <taxon>Micrococcales</taxon>
        <taxon>Microbacteriaceae</taxon>
        <taxon>Agromyces</taxon>
    </lineage>
</organism>
<keyword evidence="2" id="KW-0238">DNA-binding</keyword>
<comment type="caution">
    <text evidence="2">The sequence shown here is derived from an EMBL/GenBank/DDBJ whole genome shotgun (WGS) entry which is preliminary data.</text>
</comment>
<dbReference type="Proteomes" id="UP001260072">
    <property type="component" value="Unassembled WGS sequence"/>
</dbReference>
<sequence length="225" mass="23887">MFVVTADQIGSRADIDRSAAMQEELQAEHGDRLALPVDQTAGDEVQAITADPGTALELVLALHRAERWSIGLGVGDVREPLPDAVRKAAGPAFIAAREAVDAAKRADARFALRAADDRPGTLDAAQVEALVRLLLLLRDRRTPQGWEAVDLVRDGRTQKDAARLLGISDAAVSQRLRAAQWNADGDAVPALVRLLAELDRRGAGSDGDGDGDAPLAEVRDDGPAR</sequence>
<dbReference type="RefSeq" id="WP_310521861.1">
    <property type="nucleotide sequence ID" value="NZ_BAABBS010000003.1"/>
</dbReference>
<protein>
    <submittedName>
        <fullName evidence="2">DNA-binding protein</fullName>
    </submittedName>
</protein>